<dbReference type="InterPro" id="IPR040353">
    <property type="entry name" value="FLX/FLX-like"/>
</dbReference>
<name>A0A371FHZ1_MUCPR</name>
<feature type="coiled-coil region" evidence="6">
    <location>
        <begin position="152"/>
        <end position="322"/>
    </location>
</feature>
<sequence>SKKLIMILGRNCWGFGPVQCSVQYSPPSTATIPSSRKVVLPLFSFHTHIPNFPHYPFLLKPMSGRNRGQPLPPPHAGRSPSIHDPVFGARAHLVGPVPPHPHSHPHPALLEEFRDSQLGLGPRGPIPMHPAAIIEERLAAQHQEIQGLLGDNQRLAATHVALKQELEAAQHELQRMAHFRDSLRADTEARMRELYDKSAQLEAELRGAEAARAELLQVHADIKELTAVRQDLSGQVQAMTQDLARMTADAKRLPALRADVEAMKQELQCARAAIEYEKKGFAENYEHGQVMEKKLVAMAREMEKLRAEIANAEKRARAAAAAGNPGYNANYGNADAGYAGNPYPGIYGMNPVQPGVENFPQYGPGPAAWGPYDMQRAQGHR</sequence>
<evidence type="ECO:0000256" key="1">
    <source>
        <dbReference type="ARBA" id="ARBA00005405"/>
    </source>
</evidence>
<dbReference type="GO" id="GO:0009908">
    <property type="term" value="P:flower development"/>
    <property type="evidence" value="ECO:0007669"/>
    <property type="project" value="UniProtKB-KW"/>
</dbReference>
<dbReference type="OrthoDB" id="1928946at2759"/>
<proteinExistence type="inferred from homology"/>
<keyword evidence="2" id="KW-0217">Developmental protein</keyword>
<gene>
    <name evidence="7" type="primary">FLXL1</name>
    <name evidence="7" type="ORF">CR513_41866</name>
</gene>
<evidence type="ECO:0000256" key="5">
    <source>
        <dbReference type="ARBA" id="ARBA00023089"/>
    </source>
</evidence>
<comment type="caution">
    <text evidence="7">The sequence shown here is derived from an EMBL/GenBank/DDBJ whole genome shotgun (WGS) entry which is preliminary data.</text>
</comment>
<dbReference type="PANTHER" id="PTHR33405:SF7">
    <property type="entry name" value="PROTEIN FLX-LIKE 1"/>
    <property type="match status" value="1"/>
</dbReference>
<dbReference type="STRING" id="157652.A0A371FHZ1"/>
<dbReference type="PANTHER" id="PTHR33405">
    <property type="entry name" value="PROTEIN FLX-LIKE 2"/>
    <property type="match status" value="1"/>
</dbReference>
<accession>A0A371FHZ1</accession>
<evidence type="ECO:0000256" key="6">
    <source>
        <dbReference type="SAM" id="Coils"/>
    </source>
</evidence>
<dbReference type="AlphaFoldDB" id="A0A371FHZ1"/>
<keyword evidence="5" id="KW-0287">Flowering</keyword>
<evidence type="ECO:0000313" key="8">
    <source>
        <dbReference type="Proteomes" id="UP000257109"/>
    </source>
</evidence>
<comment type="similarity">
    <text evidence="1">Belongs to the FLX family.</text>
</comment>
<evidence type="ECO:0000313" key="7">
    <source>
        <dbReference type="EMBL" id="RDX77927.1"/>
    </source>
</evidence>
<dbReference type="GO" id="GO:0030154">
    <property type="term" value="P:cell differentiation"/>
    <property type="evidence" value="ECO:0007669"/>
    <property type="project" value="UniProtKB-KW"/>
</dbReference>
<keyword evidence="4 6" id="KW-0175">Coiled coil</keyword>
<keyword evidence="3" id="KW-0221">Differentiation</keyword>
<dbReference type="Proteomes" id="UP000257109">
    <property type="component" value="Unassembled WGS sequence"/>
</dbReference>
<reference evidence="7" key="1">
    <citation type="submission" date="2018-05" db="EMBL/GenBank/DDBJ databases">
        <title>Draft genome of Mucuna pruriens seed.</title>
        <authorList>
            <person name="Nnadi N.E."/>
            <person name="Vos R."/>
            <person name="Hasami M.H."/>
            <person name="Devisetty U.K."/>
            <person name="Aguiy J.C."/>
        </authorList>
    </citation>
    <scope>NUCLEOTIDE SEQUENCE [LARGE SCALE GENOMIC DNA]</scope>
    <source>
        <strain evidence="7">JCA_2017</strain>
    </source>
</reference>
<protein>
    <submittedName>
        <fullName evidence="7">Protein FLX-like 1</fullName>
    </submittedName>
</protein>
<keyword evidence="8" id="KW-1185">Reference proteome</keyword>
<feature type="non-terminal residue" evidence="7">
    <location>
        <position position="1"/>
    </location>
</feature>
<evidence type="ECO:0000256" key="4">
    <source>
        <dbReference type="ARBA" id="ARBA00023054"/>
    </source>
</evidence>
<evidence type="ECO:0000256" key="2">
    <source>
        <dbReference type="ARBA" id="ARBA00022473"/>
    </source>
</evidence>
<dbReference type="EMBL" id="QJKJ01009034">
    <property type="protein sequence ID" value="RDX77927.1"/>
    <property type="molecule type" value="Genomic_DNA"/>
</dbReference>
<organism evidence="7 8">
    <name type="scientific">Mucuna pruriens</name>
    <name type="common">Velvet bean</name>
    <name type="synonym">Dolichos pruriens</name>
    <dbReference type="NCBI Taxonomy" id="157652"/>
    <lineage>
        <taxon>Eukaryota</taxon>
        <taxon>Viridiplantae</taxon>
        <taxon>Streptophyta</taxon>
        <taxon>Embryophyta</taxon>
        <taxon>Tracheophyta</taxon>
        <taxon>Spermatophyta</taxon>
        <taxon>Magnoliopsida</taxon>
        <taxon>eudicotyledons</taxon>
        <taxon>Gunneridae</taxon>
        <taxon>Pentapetalae</taxon>
        <taxon>rosids</taxon>
        <taxon>fabids</taxon>
        <taxon>Fabales</taxon>
        <taxon>Fabaceae</taxon>
        <taxon>Papilionoideae</taxon>
        <taxon>50 kb inversion clade</taxon>
        <taxon>NPAAA clade</taxon>
        <taxon>indigoferoid/millettioid clade</taxon>
        <taxon>Phaseoleae</taxon>
        <taxon>Mucuna</taxon>
    </lineage>
</organism>
<evidence type="ECO:0000256" key="3">
    <source>
        <dbReference type="ARBA" id="ARBA00022782"/>
    </source>
</evidence>